<evidence type="ECO:0000313" key="4">
    <source>
        <dbReference type="Proteomes" id="UP001236270"/>
    </source>
</evidence>
<proteinExistence type="predicted"/>
<dbReference type="AlphaFoldDB" id="A0AAW8HMG1"/>
<name>A0AAW8HMG1_PLUGE</name>
<dbReference type="Pfam" id="PF04917">
    <property type="entry name" value="Shufflon_N"/>
    <property type="match status" value="1"/>
</dbReference>
<dbReference type="EMBL" id="JAVDNV010000006">
    <property type="protein sequence ID" value="MDQ2309639.1"/>
    <property type="molecule type" value="Genomic_DNA"/>
</dbReference>
<gene>
    <name evidence="3" type="primary">pilV</name>
    <name evidence="3" type="ORF">RBJ30_11080</name>
</gene>
<feature type="domain" description="Putative tail fiber protein gp53-like C-terminal" evidence="2">
    <location>
        <begin position="515"/>
        <end position="595"/>
    </location>
</feature>
<sequence length="595" mass="63075">MKTTKGFSLLELTLVLGIGTLMAFLKFQDMIHEQENLKASAAGQQIRQLGEAVNGYINIRYDKLSVLSNAAGNGTDPGPRICSTATSLCTITYQTLINEGLLPSTYVAKNSFGSDYSIQLKRTGIAPNYVIDGIVITNLTWSDGTKTRYDLLGKAMQAAGIDSGMTKSNSQLDGYNGSWSYLSSSYSSISKAGLLGYRVGYNSAMYSIYLRRDGTLPMTGSLNMGANDVYNAKNITAAGNLAVAGKSVSDFPQDWSGIRTQDVLANGTIALVAPGAAGNTAFKAFINSSGDMYASHEITSGGQVIAHNGYGDRMALGGDNGGNDYEIGLSSAKPLTIYSPNAAGYTTVLQVDRNTIIQQRLATNGMNPNDLPSGWAGGIRTYDVYAAGTVGAGNGGGVNAYMNSSGDMSASRNIYAGNDINVGHQVNSQYVWASGNLNSNYIHSNGNIDADKRVNAGEYVYINGQANVGWGCSPNGLIGRDGSGEILYCKDGLWKKSTGTGRQCNANGCYMTLFDGTVLQWGQTWNNQGGNSYITFPIAFPNACSNVSLTALNTSLSGNSKNVPYVNVNSLNNYSVWVSNGQSSAYGIMWYAIGY</sequence>
<organism evidence="3 4">
    <name type="scientific">Pluralibacter gergoviae</name>
    <name type="common">Enterobacter gergoviae</name>
    <dbReference type="NCBI Taxonomy" id="61647"/>
    <lineage>
        <taxon>Bacteria</taxon>
        <taxon>Pseudomonadati</taxon>
        <taxon>Pseudomonadota</taxon>
        <taxon>Gammaproteobacteria</taxon>
        <taxon>Enterobacterales</taxon>
        <taxon>Enterobacteriaceae</taxon>
        <taxon>Pluralibacter</taxon>
    </lineage>
</organism>
<evidence type="ECO:0000259" key="2">
    <source>
        <dbReference type="Pfam" id="PF21882"/>
    </source>
</evidence>
<dbReference type="Gene3D" id="2.60.40.3940">
    <property type="match status" value="1"/>
</dbReference>
<protein>
    <submittedName>
        <fullName evidence="3">Shufflon system plasmid conjugative transfer pilus tip adhesin PilV</fullName>
    </submittedName>
</protein>
<accession>A0AAW8HMG1</accession>
<dbReference type="RefSeq" id="WP_306725700.1">
    <property type="nucleotide sequence ID" value="NZ_JAVDNV010000006.1"/>
</dbReference>
<dbReference type="InterPro" id="IPR054075">
    <property type="entry name" value="Gp53-like_C"/>
</dbReference>
<dbReference type="InterPro" id="IPR007001">
    <property type="entry name" value="Shufflon_N"/>
</dbReference>
<comment type="caution">
    <text evidence="3">The sequence shown here is derived from an EMBL/GenBank/DDBJ whole genome shotgun (WGS) entry which is preliminary data.</text>
</comment>
<feature type="domain" description="Bacterial shufflon protein N-terminal" evidence="1">
    <location>
        <begin position="445"/>
        <end position="492"/>
    </location>
</feature>
<dbReference type="Pfam" id="PF21882">
    <property type="entry name" value="Gp53-like_C"/>
    <property type="match status" value="1"/>
</dbReference>
<evidence type="ECO:0000313" key="3">
    <source>
        <dbReference type="EMBL" id="MDQ2309639.1"/>
    </source>
</evidence>
<reference evidence="3" key="1">
    <citation type="submission" date="2023-08" db="EMBL/GenBank/DDBJ databases">
        <title>WGS of pathogenic bacterial species, Los Angeles County Public Health Laboratories.</title>
        <authorList>
            <person name="Garrigues J.M."/>
            <person name="Green N.M."/>
        </authorList>
    </citation>
    <scope>NUCLEOTIDE SEQUENCE</scope>
    <source>
        <strain evidence="3">LACPHL-BACT-2023-00068</strain>
    </source>
</reference>
<dbReference type="Proteomes" id="UP001236270">
    <property type="component" value="Unassembled WGS sequence"/>
</dbReference>
<evidence type="ECO:0000259" key="1">
    <source>
        <dbReference type="Pfam" id="PF04917"/>
    </source>
</evidence>